<evidence type="ECO:0000256" key="5">
    <source>
        <dbReference type="ARBA" id="ARBA00023136"/>
    </source>
</evidence>
<dbReference type="RefSeq" id="WP_092722971.1">
    <property type="nucleotide sequence ID" value="NZ_FNGW01000002.1"/>
</dbReference>
<dbReference type="AlphaFoldDB" id="A0A1G9KA68"/>
<evidence type="ECO:0000256" key="3">
    <source>
        <dbReference type="ARBA" id="ARBA00022692"/>
    </source>
</evidence>
<dbReference type="InterPro" id="IPR007267">
    <property type="entry name" value="GtrA_DPMS_TM"/>
</dbReference>
<keyword evidence="4 6" id="KW-1133">Transmembrane helix</keyword>
<feature type="transmembrane region" description="Helical" evidence="6">
    <location>
        <begin position="14"/>
        <end position="35"/>
    </location>
</feature>
<evidence type="ECO:0000313" key="8">
    <source>
        <dbReference type="EMBL" id="SDL46668.1"/>
    </source>
</evidence>
<feature type="transmembrane region" description="Helical" evidence="6">
    <location>
        <begin position="81"/>
        <end position="103"/>
    </location>
</feature>
<dbReference type="GO" id="GO:0000271">
    <property type="term" value="P:polysaccharide biosynthetic process"/>
    <property type="evidence" value="ECO:0007669"/>
    <property type="project" value="InterPro"/>
</dbReference>
<evidence type="ECO:0000259" key="7">
    <source>
        <dbReference type="Pfam" id="PF04138"/>
    </source>
</evidence>
<gene>
    <name evidence="8" type="ORF">SAMN04515677_10268</name>
</gene>
<comment type="similarity">
    <text evidence="2">Belongs to the GtrA family.</text>
</comment>
<keyword evidence="3 6" id="KW-0812">Transmembrane</keyword>
<sequence length="136" mass="15761">MNKIKLMIKKYREIIMYIFIGGCTTLVNLVTYTAMYKLLDFSINISNITSIVVAIIFAYFTNKIFVFDSKDNTFKTLFSEGIKFISARLFTMLIEVYGVYLLVVINGENEFLGKIKVQVIILVLNYVMSKFIVFKK</sequence>
<dbReference type="EMBL" id="FNGW01000002">
    <property type="protein sequence ID" value="SDL46668.1"/>
    <property type="molecule type" value="Genomic_DNA"/>
</dbReference>
<dbReference type="PANTHER" id="PTHR38459">
    <property type="entry name" value="PROPHAGE BACTOPRENOL-LINKED GLUCOSE TRANSLOCASE HOMOLOG"/>
    <property type="match status" value="1"/>
</dbReference>
<name>A0A1G9KA68_9FIRM</name>
<dbReference type="InterPro" id="IPR051401">
    <property type="entry name" value="GtrA_CellWall_Glycosyl"/>
</dbReference>
<dbReference type="Pfam" id="PF04138">
    <property type="entry name" value="GtrA_DPMS_TM"/>
    <property type="match status" value="1"/>
</dbReference>
<dbReference type="PANTHER" id="PTHR38459:SF5">
    <property type="entry name" value="CELL WALL TEICHOIC ACID GLYCOSYLATION PROTEIN GTCA"/>
    <property type="match status" value="1"/>
</dbReference>
<keyword evidence="9" id="KW-1185">Reference proteome</keyword>
<proteinExistence type="inferred from homology"/>
<evidence type="ECO:0000256" key="1">
    <source>
        <dbReference type="ARBA" id="ARBA00004141"/>
    </source>
</evidence>
<dbReference type="GO" id="GO:0005886">
    <property type="term" value="C:plasma membrane"/>
    <property type="evidence" value="ECO:0007669"/>
    <property type="project" value="TreeGrafter"/>
</dbReference>
<accession>A0A1G9KA68</accession>
<keyword evidence="5 6" id="KW-0472">Membrane</keyword>
<organism evidence="8 9">
    <name type="scientific">Romboutsia lituseburensis DSM 797</name>
    <dbReference type="NCBI Taxonomy" id="1121325"/>
    <lineage>
        <taxon>Bacteria</taxon>
        <taxon>Bacillati</taxon>
        <taxon>Bacillota</taxon>
        <taxon>Clostridia</taxon>
        <taxon>Peptostreptococcales</taxon>
        <taxon>Peptostreptococcaceae</taxon>
        <taxon>Romboutsia</taxon>
    </lineage>
</organism>
<evidence type="ECO:0000313" key="9">
    <source>
        <dbReference type="Proteomes" id="UP000199068"/>
    </source>
</evidence>
<evidence type="ECO:0000256" key="4">
    <source>
        <dbReference type="ARBA" id="ARBA00022989"/>
    </source>
</evidence>
<evidence type="ECO:0000256" key="2">
    <source>
        <dbReference type="ARBA" id="ARBA00009399"/>
    </source>
</evidence>
<dbReference type="Proteomes" id="UP000199068">
    <property type="component" value="Unassembled WGS sequence"/>
</dbReference>
<feature type="transmembrane region" description="Helical" evidence="6">
    <location>
        <begin position="115"/>
        <end position="134"/>
    </location>
</feature>
<protein>
    <submittedName>
        <fullName evidence="8">Putative flippase GtrA (Transmembrane translocase of bactoprenol-linked glucose)</fullName>
    </submittedName>
</protein>
<feature type="domain" description="GtrA/DPMS transmembrane" evidence="7">
    <location>
        <begin position="17"/>
        <end position="134"/>
    </location>
</feature>
<reference evidence="8 9" key="1">
    <citation type="submission" date="2016-10" db="EMBL/GenBank/DDBJ databases">
        <authorList>
            <person name="de Groot N.N."/>
        </authorList>
    </citation>
    <scope>NUCLEOTIDE SEQUENCE [LARGE SCALE GENOMIC DNA]</scope>
    <source>
        <strain evidence="8 9">DSM 797</strain>
    </source>
</reference>
<comment type="subcellular location">
    <subcellularLocation>
        <location evidence="1">Membrane</location>
        <topology evidence="1">Multi-pass membrane protein</topology>
    </subcellularLocation>
</comment>
<dbReference type="STRING" id="1121325.SAMN04515677_10268"/>
<evidence type="ECO:0000256" key="6">
    <source>
        <dbReference type="SAM" id="Phobius"/>
    </source>
</evidence>
<feature type="transmembrane region" description="Helical" evidence="6">
    <location>
        <begin position="41"/>
        <end position="60"/>
    </location>
</feature>